<dbReference type="EnsemblMetazoa" id="G34120.1">
    <property type="protein sequence ID" value="G34120.1:cds"/>
    <property type="gene ID" value="G34120"/>
</dbReference>
<keyword evidence="1" id="KW-0812">Transmembrane</keyword>
<proteinExistence type="predicted"/>
<reference evidence="2" key="1">
    <citation type="submission" date="2022-08" db="UniProtKB">
        <authorList>
            <consortium name="EnsemblMetazoa"/>
        </authorList>
    </citation>
    <scope>IDENTIFICATION</scope>
    <source>
        <strain evidence="2">05x7-T-G4-1.051#20</strain>
    </source>
</reference>
<name>A0A8W8MH95_MAGGI</name>
<evidence type="ECO:0000313" key="2">
    <source>
        <dbReference type="EnsemblMetazoa" id="G34120.1:cds"/>
    </source>
</evidence>
<feature type="transmembrane region" description="Helical" evidence="1">
    <location>
        <begin position="231"/>
        <end position="255"/>
    </location>
</feature>
<sequence>MLTFYLLYDQDAVSAVIHGSFGFKHTILVPFAFATWSLALLALRCLKLLRSFWDNPSPAPSPNEQGINRNIGLRYHGPFATFVVFLQWHLLRFLACGFCDDTLVNGIIRCCTGFIWNNTIGDCIACPLGYVGLQCEIPCVYPLYGLECQSVCNCSREFCLISTGCTKYFTPTEHYKTSSHTERQTDLTTLVTFEKLTTTDSFSPILYHTSKRSLFTESHDLSPNQESFPSVTIAVSMGCLILIIFFLTLLLCLLYKRHKRLREYVDENRYLSCAFKHTDDLGRKNLSSIDDGEIKIALTIFQKKKESVIHLEPHTVSQSSNQNVSHYSYVLPSRINPENPGSRTSLISIESEAYVTPSDRYSSKAESANVYLTVLND</sequence>
<evidence type="ECO:0000313" key="3">
    <source>
        <dbReference type="Proteomes" id="UP000005408"/>
    </source>
</evidence>
<protein>
    <submittedName>
        <fullName evidence="2">Uncharacterized protein</fullName>
    </submittedName>
</protein>
<keyword evidence="3" id="KW-1185">Reference proteome</keyword>
<organism evidence="2 3">
    <name type="scientific">Magallana gigas</name>
    <name type="common">Pacific oyster</name>
    <name type="synonym">Crassostrea gigas</name>
    <dbReference type="NCBI Taxonomy" id="29159"/>
    <lineage>
        <taxon>Eukaryota</taxon>
        <taxon>Metazoa</taxon>
        <taxon>Spiralia</taxon>
        <taxon>Lophotrochozoa</taxon>
        <taxon>Mollusca</taxon>
        <taxon>Bivalvia</taxon>
        <taxon>Autobranchia</taxon>
        <taxon>Pteriomorphia</taxon>
        <taxon>Ostreida</taxon>
        <taxon>Ostreoidea</taxon>
        <taxon>Ostreidae</taxon>
        <taxon>Magallana</taxon>
    </lineage>
</organism>
<feature type="transmembrane region" description="Helical" evidence="1">
    <location>
        <begin position="27"/>
        <end position="46"/>
    </location>
</feature>
<keyword evidence="1" id="KW-0472">Membrane</keyword>
<dbReference type="Proteomes" id="UP000005408">
    <property type="component" value="Unassembled WGS sequence"/>
</dbReference>
<dbReference type="AlphaFoldDB" id="A0A8W8MH95"/>
<accession>A0A8W8MH95</accession>
<evidence type="ECO:0000256" key="1">
    <source>
        <dbReference type="SAM" id="Phobius"/>
    </source>
</evidence>
<keyword evidence="1" id="KW-1133">Transmembrane helix</keyword>